<keyword evidence="9" id="KW-0739">Sodium transport</keyword>
<evidence type="ECO:0000256" key="6">
    <source>
        <dbReference type="ARBA" id="ARBA00023053"/>
    </source>
</evidence>
<dbReference type="STRING" id="985053.VMUT_1457"/>
<feature type="transmembrane region" description="Helical" evidence="10">
    <location>
        <begin position="69"/>
        <end position="87"/>
    </location>
</feature>
<proteinExistence type="predicted"/>
<dbReference type="GO" id="GO:0006814">
    <property type="term" value="P:sodium ion transport"/>
    <property type="evidence" value="ECO:0007669"/>
    <property type="project" value="UniProtKB-KW"/>
</dbReference>
<feature type="domain" description="Cation/H+ exchanger transmembrane" evidence="11">
    <location>
        <begin position="21"/>
        <end position="382"/>
    </location>
</feature>
<name>F0QT73_VULM7</name>
<keyword evidence="7" id="KW-0406">Ion transport</keyword>
<dbReference type="KEGG" id="vmo:VMUT_1457"/>
<keyword evidence="3" id="KW-0050">Antiport</keyword>
<feature type="transmembrane region" description="Helical" evidence="10">
    <location>
        <begin position="6"/>
        <end position="29"/>
    </location>
</feature>
<evidence type="ECO:0000256" key="8">
    <source>
        <dbReference type="ARBA" id="ARBA00023136"/>
    </source>
</evidence>
<gene>
    <name evidence="12" type="ordered locus">VMUT_1457</name>
</gene>
<dbReference type="GeneID" id="10289109"/>
<feature type="transmembrane region" description="Helical" evidence="10">
    <location>
        <begin position="368"/>
        <end position="386"/>
    </location>
</feature>
<feature type="transmembrane region" description="Helical" evidence="10">
    <location>
        <begin position="195"/>
        <end position="216"/>
    </location>
</feature>
<dbReference type="GO" id="GO:1902600">
    <property type="term" value="P:proton transmembrane transport"/>
    <property type="evidence" value="ECO:0007669"/>
    <property type="project" value="InterPro"/>
</dbReference>
<evidence type="ECO:0000256" key="9">
    <source>
        <dbReference type="ARBA" id="ARBA00023201"/>
    </source>
</evidence>
<dbReference type="Pfam" id="PF00999">
    <property type="entry name" value="Na_H_Exchanger"/>
    <property type="match status" value="1"/>
</dbReference>
<sequence>MPAEEVIFLTLLEVSILVLLADLAGSVLARYGFPRVVAELLIGLTLSPYALGSLLNAILHMELFTINDYLLFLTNLSVILLLFASGLEHGLSTLREGGIYGILAAVFGAIVPYTLVYWALVSMGLPFAESTIIALSTAPTSLAVVAGIIEREGLTGLPSTKVLITAASIDDVVALILLSMATAVIVAGVFTYGTLITAVKIVILWVLIFLLSVLFIPRILNRVGEETIVYASLVVLFGVVLIMTTLGFSDVIAAFIAGVAVAESRFSQRVRETVNVLLAIFGSIFFIVMGLQLNFKYILNIEVLVMAIVVSLAAIIGKVIGIYPFAYLRLRDSRDSIIVSYGMIPRGEMGLVVASIGLSSGLITMGDFGVIILMVLITTIIGAVVYRREACRFRSVRTR</sequence>
<evidence type="ECO:0000256" key="1">
    <source>
        <dbReference type="ARBA" id="ARBA00004141"/>
    </source>
</evidence>
<keyword evidence="13" id="KW-1185">Reference proteome</keyword>
<keyword evidence="2" id="KW-0813">Transport</keyword>
<dbReference type="InterPro" id="IPR006153">
    <property type="entry name" value="Cation/H_exchanger_TM"/>
</dbReference>
<protein>
    <submittedName>
        <fullName evidence="12">Sodium/hydrogen exchanger</fullName>
    </submittedName>
</protein>
<keyword evidence="6" id="KW-0915">Sodium</keyword>
<evidence type="ECO:0000256" key="10">
    <source>
        <dbReference type="SAM" id="Phobius"/>
    </source>
</evidence>
<dbReference type="HOGENOM" id="CLU_005126_7_1_2"/>
<dbReference type="PANTHER" id="PTHR43562:SF3">
    <property type="entry name" value="SODIUM ION_PROTON EXCHANGER (EUROFUNG)"/>
    <property type="match status" value="1"/>
</dbReference>
<evidence type="ECO:0000256" key="7">
    <source>
        <dbReference type="ARBA" id="ARBA00023065"/>
    </source>
</evidence>
<dbReference type="PANTHER" id="PTHR43562">
    <property type="entry name" value="NAPA-TYPE SODIUM/HYDROGEN ANTIPORTER"/>
    <property type="match status" value="1"/>
</dbReference>
<evidence type="ECO:0000313" key="13">
    <source>
        <dbReference type="Proteomes" id="UP000007485"/>
    </source>
</evidence>
<dbReference type="InterPro" id="IPR038770">
    <property type="entry name" value="Na+/solute_symporter_sf"/>
</dbReference>
<dbReference type="Proteomes" id="UP000007485">
    <property type="component" value="Chromosome"/>
</dbReference>
<comment type="subcellular location">
    <subcellularLocation>
        <location evidence="1">Membrane</location>
        <topology evidence="1">Multi-pass membrane protein</topology>
    </subcellularLocation>
</comment>
<feature type="transmembrane region" description="Helical" evidence="10">
    <location>
        <begin position="36"/>
        <end position="57"/>
    </location>
</feature>
<feature type="transmembrane region" description="Helical" evidence="10">
    <location>
        <begin position="228"/>
        <end position="261"/>
    </location>
</feature>
<feature type="transmembrane region" description="Helical" evidence="10">
    <location>
        <begin position="303"/>
        <end position="326"/>
    </location>
</feature>
<dbReference type="OrthoDB" id="12029at2157"/>
<evidence type="ECO:0000256" key="5">
    <source>
        <dbReference type="ARBA" id="ARBA00022989"/>
    </source>
</evidence>
<dbReference type="AlphaFoldDB" id="F0QT73"/>
<dbReference type="EMBL" id="CP002529">
    <property type="protein sequence ID" value="ADY01662.1"/>
    <property type="molecule type" value="Genomic_DNA"/>
</dbReference>
<keyword evidence="8 10" id="KW-0472">Membrane</keyword>
<evidence type="ECO:0000256" key="4">
    <source>
        <dbReference type="ARBA" id="ARBA00022692"/>
    </source>
</evidence>
<accession>F0QT73</accession>
<evidence type="ECO:0000256" key="2">
    <source>
        <dbReference type="ARBA" id="ARBA00022448"/>
    </source>
</evidence>
<organism evidence="12 13">
    <name type="scientific">Vulcanisaeta moutnovskia (strain 768-28)</name>
    <dbReference type="NCBI Taxonomy" id="985053"/>
    <lineage>
        <taxon>Archaea</taxon>
        <taxon>Thermoproteota</taxon>
        <taxon>Thermoprotei</taxon>
        <taxon>Thermoproteales</taxon>
        <taxon>Thermoproteaceae</taxon>
        <taxon>Vulcanisaeta</taxon>
    </lineage>
</organism>
<feature type="transmembrane region" description="Helical" evidence="10">
    <location>
        <begin position="162"/>
        <end position="189"/>
    </location>
</feature>
<dbReference type="Gene3D" id="1.20.1530.20">
    <property type="match status" value="1"/>
</dbReference>
<dbReference type="RefSeq" id="WP_013604824.1">
    <property type="nucleotide sequence ID" value="NC_015151.1"/>
</dbReference>
<evidence type="ECO:0000313" key="12">
    <source>
        <dbReference type="EMBL" id="ADY01662.1"/>
    </source>
</evidence>
<dbReference type="eggNOG" id="arCOG01953">
    <property type="taxonomic scope" value="Archaea"/>
</dbReference>
<keyword evidence="5 10" id="KW-1133">Transmembrane helix</keyword>
<keyword evidence="4 10" id="KW-0812">Transmembrane</keyword>
<evidence type="ECO:0000256" key="3">
    <source>
        <dbReference type="ARBA" id="ARBA00022449"/>
    </source>
</evidence>
<dbReference type="GO" id="GO:0016020">
    <property type="term" value="C:membrane"/>
    <property type="evidence" value="ECO:0007669"/>
    <property type="project" value="UniProtKB-SubCell"/>
</dbReference>
<feature type="transmembrane region" description="Helical" evidence="10">
    <location>
        <begin position="99"/>
        <end position="120"/>
    </location>
</feature>
<dbReference type="GO" id="GO:0015297">
    <property type="term" value="F:antiporter activity"/>
    <property type="evidence" value="ECO:0007669"/>
    <property type="project" value="UniProtKB-KW"/>
</dbReference>
<evidence type="ECO:0000259" key="11">
    <source>
        <dbReference type="Pfam" id="PF00999"/>
    </source>
</evidence>
<reference evidence="12 13" key="1">
    <citation type="journal article" date="2011" name="J. Bacteriol.">
        <title>Complete genome sequence of 'Vulcanisaeta moutnovskia' strain 768-28, a novel member of the hyperthermophilic crenarchaeal genus vulcanisaeta.</title>
        <authorList>
            <person name="Gumerov V.M."/>
            <person name="Mardanov A.V."/>
            <person name="Beletsky A.V."/>
            <person name="Prokofeva M.I."/>
            <person name="Bonch-Osmolovskaya E.A."/>
            <person name="Ravin N.V."/>
            <person name="Skryabin K.G."/>
        </authorList>
    </citation>
    <scope>NUCLEOTIDE SEQUENCE [LARGE SCALE GENOMIC DNA]</scope>
    <source>
        <strain evidence="12 13">768-28</strain>
    </source>
</reference>
<feature type="transmembrane region" description="Helical" evidence="10">
    <location>
        <begin position="273"/>
        <end position="291"/>
    </location>
</feature>